<dbReference type="PIRSF" id="PIRSF016636">
    <property type="entry name" value="AlgI_DltB"/>
    <property type="match status" value="1"/>
</dbReference>
<evidence type="ECO:0000256" key="2">
    <source>
        <dbReference type="ARBA" id="ARBA00010323"/>
    </source>
</evidence>
<comment type="subcellular location">
    <subcellularLocation>
        <location evidence="1">Cell membrane</location>
        <topology evidence="1">Multi-pass membrane protein</topology>
    </subcellularLocation>
</comment>
<feature type="transmembrane region" description="Helical" evidence="10">
    <location>
        <begin position="407"/>
        <end position="425"/>
    </location>
</feature>
<comment type="caution">
    <text evidence="11">The sequence shown here is derived from an EMBL/GenBank/DDBJ whole genome shotgun (WGS) entry which is preliminary data.</text>
</comment>
<evidence type="ECO:0000313" key="12">
    <source>
        <dbReference type="Proteomes" id="UP000448292"/>
    </source>
</evidence>
<feature type="transmembrane region" description="Helical" evidence="10">
    <location>
        <begin position="7"/>
        <end position="40"/>
    </location>
</feature>
<keyword evidence="6 10" id="KW-1133">Transmembrane helix</keyword>
<evidence type="ECO:0000256" key="1">
    <source>
        <dbReference type="ARBA" id="ARBA00004651"/>
    </source>
</evidence>
<reference evidence="11 12" key="1">
    <citation type="submission" date="2018-06" db="EMBL/GenBank/DDBJ databases">
        <title>Complete genome of Desulfovibrio indonesiensis P37SLT.</title>
        <authorList>
            <person name="Crispim J.S."/>
            <person name="Vidigal P.M.P."/>
            <person name="Silva L.C.F."/>
            <person name="Laguardia C.N."/>
            <person name="Araujo L.C."/>
            <person name="Dias R.S."/>
            <person name="Sousa M.P."/>
            <person name="Paula S.O."/>
            <person name="Silva C."/>
        </authorList>
    </citation>
    <scope>NUCLEOTIDE SEQUENCE [LARGE SCALE GENOMIC DNA]</scope>
    <source>
        <strain evidence="11 12">P37SLT</strain>
    </source>
</reference>
<dbReference type="InterPro" id="IPR024194">
    <property type="entry name" value="Ac/AlaTfrase_AlgI/DltB"/>
</dbReference>
<keyword evidence="8 9" id="KW-0012">Acyltransferase</keyword>
<dbReference type="EMBL" id="QMIE01000003">
    <property type="protein sequence ID" value="TVM18748.1"/>
    <property type="molecule type" value="Genomic_DNA"/>
</dbReference>
<dbReference type="GO" id="GO:0016746">
    <property type="term" value="F:acyltransferase activity"/>
    <property type="evidence" value="ECO:0007669"/>
    <property type="project" value="UniProtKB-KW"/>
</dbReference>
<sequence>MVFSSPLFLFLFLPLVLGLYLLGGKLLRNLILFAASIFFYAWGEPFHFWLLLVSIGINYVFGRLIDTPDSGRSRRKLFLGLGVAVNLGLLLHFKYANFLVANLNQLAMDLGASAPWIVMESKVHLPIGISFFTFQAVSYLIDVYRGLSKPQRSPLKLGLYISMFPQLIAGPIVRYEHVAAEMDNREMTLSKWSVGVRRFVIGLAKKVFIANTMGALADQVMTLPPNEITTSLAWLGAICYTMQIFYDFAGYSDMAIGLGLIFGFKFPENFNYPYISRSIQEFWRRWHITLSTWFRDYLYIPLGGNRRGAVRTYINIAIVFTLTGIWHGASWNFLVWGAFHGLFLIFERLGLKNLLDRLPAAVAHVYCILVFITGWVFFRIEDLGDAGRYVGTMFGLTKTDPLFDMSMFIHAELVLTLCIAILFSLPVAPWLETQAEKLRTGPGRTIVAACQGAAMVVMLLIAVFYTASSTYNPFIYFRF</sequence>
<dbReference type="OrthoDB" id="139172at2"/>
<dbReference type="RefSeq" id="WP_144302003.1">
    <property type="nucleotide sequence ID" value="NZ_QMIE01000003.1"/>
</dbReference>
<keyword evidence="3 9" id="KW-1003">Cell membrane</keyword>
<feature type="transmembrane region" description="Helical" evidence="10">
    <location>
        <begin position="77"/>
        <end position="103"/>
    </location>
</feature>
<evidence type="ECO:0000256" key="5">
    <source>
        <dbReference type="ARBA" id="ARBA00022692"/>
    </source>
</evidence>
<dbReference type="GO" id="GO:0005886">
    <property type="term" value="C:plasma membrane"/>
    <property type="evidence" value="ECO:0007669"/>
    <property type="project" value="UniProtKB-SubCell"/>
</dbReference>
<evidence type="ECO:0000256" key="3">
    <source>
        <dbReference type="ARBA" id="ARBA00022475"/>
    </source>
</evidence>
<dbReference type="GO" id="GO:0042121">
    <property type="term" value="P:alginic acid biosynthetic process"/>
    <property type="evidence" value="ECO:0007669"/>
    <property type="project" value="InterPro"/>
</dbReference>
<feature type="transmembrane region" description="Helical" evidence="10">
    <location>
        <begin position="308"/>
        <end position="327"/>
    </location>
</feature>
<evidence type="ECO:0000256" key="4">
    <source>
        <dbReference type="ARBA" id="ARBA00022679"/>
    </source>
</evidence>
<keyword evidence="7 9" id="KW-0472">Membrane</keyword>
<dbReference type="InterPro" id="IPR051085">
    <property type="entry name" value="MB_O-acyltransferase"/>
</dbReference>
<keyword evidence="4 9" id="KW-0808">Transferase</keyword>
<evidence type="ECO:0000256" key="9">
    <source>
        <dbReference type="PIRNR" id="PIRNR016636"/>
    </source>
</evidence>
<dbReference type="PIRSF" id="PIRSF500217">
    <property type="entry name" value="AlgI"/>
    <property type="match status" value="1"/>
</dbReference>
<evidence type="ECO:0000256" key="6">
    <source>
        <dbReference type="ARBA" id="ARBA00022989"/>
    </source>
</evidence>
<dbReference type="PANTHER" id="PTHR13285">
    <property type="entry name" value="ACYLTRANSFERASE"/>
    <property type="match status" value="1"/>
</dbReference>
<proteinExistence type="inferred from homology"/>
<evidence type="ECO:0000256" key="10">
    <source>
        <dbReference type="SAM" id="Phobius"/>
    </source>
</evidence>
<gene>
    <name evidence="11" type="ORF">DPQ33_04555</name>
</gene>
<comment type="similarity">
    <text evidence="2 9">Belongs to the membrane-bound acyltransferase family.</text>
</comment>
<keyword evidence="12" id="KW-1185">Reference proteome</keyword>
<keyword evidence="5 10" id="KW-0812">Transmembrane</keyword>
<dbReference type="InterPro" id="IPR004299">
    <property type="entry name" value="MBOAT_fam"/>
</dbReference>
<evidence type="ECO:0000256" key="8">
    <source>
        <dbReference type="ARBA" id="ARBA00023315"/>
    </source>
</evidence>
<dbReference type="Pfam" id="PF03062">
    <property type="entry name" value="MBOAT"/>
    <property type="match status" value="1"/>
</dbReference>
<dbReference type="InterPro" id="IPR028362">
    <property type="entry name" value="AlgI"/>
</dbReference>
<protein>
    <submittedName>
        <fullName evidence="11">MBOAT family protein</fullName>
    </submittedName>
</protein>
<evidence type="ECO:0000256" key="7">
    <source>
        <dbReference type="ARBA" id="ARBA00023136"/>
    </source>
</evidence>
<accession>A0A7M3MHV3</accession>
<feature type="transmembrane region" description="Helical" evidence="10">
    <location>
        <begin position="446"/>
        <end position="467"/>
    </location>
</feature>
<dbReference type="PANTHER" id="PTHR13285:SF23">
    <property type="entry name" value="TEICHOIC ACID D-ALANYLTRANSFERASE"/>
    <property type="match status" value="1"/>
</dbReference>
<organism evidence="11 12">
    <name type="scientific">Oceanidesulfovibrio indonesiensis</name>
    <dbReference type="NCBI Taxonomy" id="54767"/>
    <lineage>
        <taxon>Bacteria</taxon>
        <taxon>Pseudomonadati</taxon>
        <taxon>Thermodesulfobacteriota</taxon>
        <taxon>Desulfovibrionia</taxon>
        <taxon>Desulfovibrionales</taxon>
        <taxon>Desulfovibrionaceae</taxon>
        <taxon>Oceanidesulfovibrio</taxon>
    </lineage>
</organism>
<feature type="transmembrane region" description="Helical" evidence="10">
    <location>
        <begin position="46"/>
        <end position="65"/>
    </location>
</feature>
<evidence type="ECO:0000313" key="11">
    <source>
        <dbReference type="EMBL" id="TVM18748.1"/>
    </source>
</evidence>
<feature type="transmembrane region" description="Helical" evidence="10">
    <location>
        <begin position="123"/>
        <end position="144"/>
    </location>
</feature>
<dbReference type="Proteomes" id="UP000448292">
    <property type="component" value="Unassembled WGS sequence"/>
</dbReference>
<dbReference type="AlphaFoldDB" id="A0A7M3MHV3"/>
<name>A0A7M3MHV3_9BACT</name>
<feature type="transmembrane region" description="Helical" evidence="10">
    <location>
        <begin position="358"/>
        <end position="378"/>
    </location>
</feature>